<evidence type="ECO:0000313" key="3">
    <source>
        <dbReference type="Proteomes" id="UP000315677"/>
    </source>
</evidence>
<keyword evidence="3" id="KW-1185">Reference proteome</keyword>
<dbReference type="Pfam" id="PF01796">
    <property type="entry name" value="OB_ChsH2_C"/>
    <property type="match status" value="1"/>
</dbReference>
<dbReference type="PANTHER" id="PTHR34075:SF5">
    <property type="entry name" value="BLR3430 PROTEIN"/>
    <property type="match status" value="1"/>
</dbReference>
<dbReference type="Proteomes" id="UP000315677">
    <property type="component" value="Unassembled WGS sequence"/>
</dbReference>
<reference evidence="2 3" key="1">
    <citation type="submission" date="2019-06" db="EMBL/GenBank/DDBJ databases">
        <title>Sequencing the genomes of 1000 actinobacteria strains.</title>
        <authorList>
            <person name="Klenk H.-P."/>
        </authorList>
    </citation>
    <scope>NUCLEOTIDE SEQUENCE [LARGE SCALE GENOMIC DNA]</scope>
    <source>
        <strain evidence="2 3">DSM 45301</strain>
    </source>
</reference>
<dbReference type="InterPro" id="IPR012340">
    <property type="entry name" value="NA-bd_OB-fold"/>
</dbReference>
<organism evidence="2 3">
    <name type="scientific">Pseudonocardia kunmingensis</name>
    <dbReference type="NCBI Taxonomy" id="630975"/>
    <lineage>
        <taxon>Bacteria</taxon>
        <taxon>Bacillati</taxon>
        <taxon>Actinomycetota</taxon>
        <taxon>Actinomycetes</taxon>
        <taxon>Pseudonocardiales</taxon>
        <taxon>Pseudonocardiaceae</taxon>
        <taxon>Pseudonocardia</taxon>
    </lineage>
</organism>
<dbReference type="AlphaFoldDB" id="A0A543CXV0"/>
<accession>A0A543CXV0</accession>
<dbReference type="InterPro" id="IPR052513">
    <property type="entry name" value="Thioester_dehydratase-like"/>
</dbReference>
<comment type="caution">
    <text evidence="2">The sequence shown here is derived from an EMBL/GenBank/DDBJ whole genome shotgun (WGS) entry which is preliminary data.</text>
</comment>
<name>A0A543CXV0_9PSEU</name>
<dbReference type="EMBL" id="VFPA01000008">
    <property type="protein sequence ID" value="TQM01934.1"/>
    <property type="molecule type" value="Genomic_DNA"/>
</dbReference>
<dbReference type="PANTHER" id="PTHR34075">
    <property type="entry name" value="BLR3430 PROTEIN"/>
    <property type="match status" value="1"/>
</dbReference>
<gene>
    <name evidence="2" type="ORF">FB558_8453</name>
</gene>
<evidence type="ECO:0000259" key="1">
    <source>
        <dbReference type="Pfam" id="PF01796"/>
    </source>
</evidence>
<dbReference type="InterPro" id="IPR002878">
    <property type="entry name" value="ChsH2_C"/>
</dbReference>
<feature type="domain" description="ChsH2 C-terminal OB-fold" evidence="1">
    <location>
        <begin position="43"/>
        <end position="93"/>
    </location>
</feature>
<dbReference type="OrthoDB" id="4303499at2"/>
<dbReference type="RefSeq" id="WP_142065021.1">
    <property type="nucleotide sequence ID" value="NZ_VFPA01000008.1"/>
</dbReference>
<protein>
    <submittedName>
        <fullName evidence="2">Acyl-CoA-associated DUF35 OB-fold domain-containing protein</fullName>
    </submittedName>
</protein>
<proteinExistence type="predicted"/>
<evidence type="ECO:0000313" key="2">
    <source>
        <dbReference type="EMBL" id="TQM01934.1"/>
    </source>
</evidence>
<sequence length="119" mass="11844">MSATSPPAPIQGVRCRRCGRVAVPVQGFGCEQCGASGTDLAETALDGRGRVLAAVVVHEHPQPDVPTPAVIGSVLLDEGPVLRALLAGPVPADGWAGRTVTATAGESAPVVFVAAGDPA</sequence>
<dbReference type="SUPFAM" id="SSF50249">
    <property type="entry name" value="Nucleic acid-binding proteins"/>
    <property type="match status" value="1"/>
</dbReference>